<protein>
    <submittedName>
        <fullName evidence="1">CLUMA_CG007276, isoform A</fullName>
    </submittedName>
</protein>
<proteinExistence type="predicted"/>
<dbReference type="AlphaFoldDB" id="A0A1J1I2C7"/>
<gene>
    <name evidence="1" type="ORF">CLUMA_CG007276</name>
</gene>
<evidence type="ECO:0000313" key="1">
    <source>
        <dbReference type="EMBL" id="CRK93748.1"/>
    </source>
</evidence>
<accession>A0A1J1I2C7</accession>
<dbReference type="EMBL" id="CVRI01000038">
    <property type="protein sequence ID" value="CRK93748.1"/>
    <property type="molecule type" value="Genomic_DNA"/>
</dbReference>
<sequence length="149" mass="18065">MFYVIKSILTTAMVCFLTSQLETLCDFYIFLTKRKKMFSNVSEPSIQLRLFKLFPSQNKQWNKNHIINHNKKSFRLCSSHTLESRLRRNIRSENSFPSPWLSLEWIYEDEFMWTFSIINEMKSFHDEIENRMEKCNDCKYNDMLVLKHA</sequence>
<name>A0A1J1I2C7_9DIPT</name>
<keyword evidence="2" id="KW-1185">Reference proteome</keyword>
<organism evidence="1 2">
    <name type="scientific">Clunio marinus</name>
    <dbReference type="NCBI Taxonomy" id="568069"/>
    <lineage>
        <taxon>Eukaryota</taxon>
        <taxon>Metazoa</taxon>
        <taxon>Ecdysozoa</taxon>
        <taxon>Arthropoda</taxon>
        <taxon>Hexapoda</taxon>
        <taxon>Insecta</taxon>
        <taxon>Pterygota</taxon>
        <taxon>Neoptera</taxon>
        <taxon>Endopterygota</taxon>
        <taxon>Diptera</taxon>
        <taxon>Nematocera</taxon>
        <taxon>Chironomoidea</taxon>
        <taxon>Chironomidae</taxon>
        <taxon>Clunio</taxon>
    </lineage>
</organism>
<evidence type="ECO:0000313" key="2">
    <source>
        <dbReference type="Proteomes" id="UP000183832"/>
    </source>
</evidence>
<reference evidence="1 2" key="1">
    <citation type="submission" date="2015-04" db="EMBL/GenBank/DDBJ databases">
        <authorList>
            <person name="Syromyatnikov M.Y."/>
            <person name="Popov V.N."/>
        </authorList>
    </citation>
    <scope>NUCLEOTIDE SEQUENCE [LARGE SCALE GENOMIC DNA]</scope>
</reference>
<dbReference type="Proteomes" id="UP000183832">
    <property type="component" value="Unassembled WGS sequence"/>
</dbReference>